<dbReference type="Proteomes" id="UP000281406">
    <property type="component" value="Unassembled WGS sequence"/>
</dbReference>
<name>A0A3N0Z1R8_ANAGA</name>
<sequence>MKLLSMLRRDARTLREASTMHIPCQHHPPVDTHYTGVNEKLVTLGSLDPVTTLDNDMESNHPIACPPQFLTGCLFSHGKWMARTLIKHVKFGPDRTLYAQVTTTSCFMAKHRTLSGRHGHALQRKL</sequence>
<protein>
    <submittedName>
        <fullName evidence="1">Uncharacterized protein</fullName>
    </submittedName>
</protein>
<reference evidence="1 2" key="1">
    <citation type="submission" date="2018-10" db="EMBL/GenBank/DDBJ databases">
        <title>Genome assembly for a Yunnan-Guizhou Plateau 3E fish, Anabarilius grahami (Regan), and its evolutionary and genetic applications.</title>
        <authorList>
            <person name="Jiang W."/>
        </authorList>
    </citation>
    <scope>NUCLEOTIDE SEQUENCE [LARGE SCALE GENOMIC DNA]</scope>
    <source>
        <strain evidence="1">AG-KIZ</strain>
        <tissue evidence="1">Muscle</tissue>
    </source>
</reference>
<gene>
    <name evidence="1" type="ORF">DPX16_8616</name>
</gene>
<evidence type="ECO:0000313" key="2">
    <source>
        <dbReference type="Proteomes" id="UP000281406"/>
    </source>
</evidence>
<proteinExistence type="predicted"/>
<organism evidence="1 2">
    <name type="scientific">Anabarilius grahami</name>
    <name type="common">Kanglang fish</name>
    <name type="synonym">Barilius grahami</name>
    <dbReference type="NCBI Taxonomy" id="495550"/>
    <lineage>
        <taxon>Eukaryota</taxon>
        <taxon>Metazoa</taxon>
        <taxon>Chordata</taxon>
        <taxon>Craniata</taxon>
        <taxon>Vertebrata</taxon>
        <taxon>Euteleostomi</taxon>
        <taxon>Actinopterygii</taxon>
        <taxon>Neopterygii</taxon>
        <taxon>Teleostei</taxon>
        <taxon>Ostariophysi</taxon>
        <taxon>Cypriniformes</taxon>
        <taxon>Xenocyprididae</taxon>
        <taxon>Xenocypridinae</taxon>
        <taxon>Xenocypridinae incertae sedis</taxon>
        <taxon>Anabarilius</taxon>
    </lineage>
</organism>
<comment type="caution">
    <text evidence="1">The sequence shown here is derived from an EMBL/GenBank/DDBJ whole genome shotgun (WGS) entry which is preliminary data.</text>
</comment>
<dbReference type="AlphaFoldDB" id="A0A3N0Z1R8"/>
<dbReference type="EMBL" id="RJVU01017170">
    <property type="protein sequence ID" value="ROL52212.1"/>
    <property type="molecule type" value="Genomic_DNA"/>
</dbReference>
<keyword evidence="2" id="KW-1185">Reference proteome</keyword>
<evidence type="ECO:0000313" key="1">
    <source>
        <dbReference type="EMBL" id="ROL52212.1"/>
    </source>
</evidence>
<accession>A0A3N0Z1R8</accession>